<dbReference type="Pfam" id="PF05572">
    <property type="entry name" value="Peptidase_M43"/>
    <property type="match status" value="1"/>
</dbReference>
<dbReference type="Gene3D" id="3.40.390.10">
    <property type="entry name" value="Collagenase (Catalytic Domain)"/>
    <property type="match status" value="1"/>
</dbReference>
<evidence type="ECO:0000259" key="10">
    <source>
        <dbReference type="Pfam" id="PF05572"/>
    </source>
</evidence>
<proteinExistence type="inferred from homology"/>
<evidence type="ECO:0000256" key="9">
    <source>
        <dbReference type="SAM" id="SignalP"/>
    </source>
</evidence>
<evidence type="ECO:0000256" key="7">
    <source>
        <dbReference type="ARBA" id="ARBA00023049"/>
    </source>
</evidence>
<evidence type="ECO:0000256" key="2">
    <source>
        <dbReference type="ARBA" id="ARBA00022670"/>
    </source>
</evidence>
<evidence type="ECO:0000256" key="4">
    <source>
        <dbReference type="ARBA" id="ARBA00022729"/>
    </source>
</evidence>
<dbReference type="GO" id="GO:0008237">
    <property type="term" value="F:metallopeptidase activity"/>
    <property type="evidence" value="ECO:0007669"/>
    <property type="project" value="UniProtKB-KW"/>
</dbReference>
<dbReference type="PANTHER" id="PTHR47466">
    <property type="match status" value="1"/>
</dbReference>
<sequence length="287" mass="30108">MFQSIFVAVLLGSSLVLGTPLNTTFTGRACGTTITQEKLVKAEAHFQAQLSSGIHVEAIQAATIPVYFHVISKDSTAAGGNLPDSQIASQISVLNQDYSGSGLTFSLAGTTRTVNSQWFNTVGPSSSLQTTMKRQLRQGGANALNVYTVGFASGIDAGLLGYATFPSDYSDDPTDDGVVILFSSLPGGSTTNYNLGRTLTHEAGHWVGLYHTFQGGCGSTGDQVSDTPPEASPASGCPVGRDTCSGGGVDPIHNYMDYSYDSCMTEFTAGQVARVQSQLRTYRGISV</sequence>
<comment type="caution">
    <text evidence="11">The sequence shown here is derived from an EMBL/GenBank/DDBJ whole genome shotgun (WGS) entry which is preliminary data.</text>
</comment>
<evidence type="ECO:0000313" key="12">
    <source>
        <dbReference type="Proteomes" id="UP001212997"/>
    </source>
</evidence>
<evidence type="ECO:0000256" key="3">
    <source>
        <dbReference type="ARBA" id="ARBA00022723"/>
    </source>
</evidence>
<dbReference type="CDD" id="cd04275">
    <property type="entry name" value="ZnMc_pappalysin_like"/>
    <property type="match status" value="1"/>
</dbReference>
<feature type="signal peptide" evidence="9">
    <location>
        <begin position="1"/>
        <end position="18"/>
    </location>
</feature>
<evidence type="ECO:0000313" key="11">
    <source>
        <dbReference type="EMBL" id="KAJ3484994.1"/>
    </source>
</evidence>
<gene>
    <name evidence="11" type="ORF">NLI96_g5259</name>
</gene>
<accession>A0AAD5V3T4</accession>
<keyword evidence="6" id="KW-0862">Zinc</keyword>
<dbReference type="PANTHER" id="PTHR47466:SF1">
    <property type="entry name" value="METALLOPROTEASE MEP1 (AFU_ORTHOLOGUE AFUA_1G07730)-RELATED"/>
    <property type="match status" value="1"/>
</dbReference>
<feature type="domain" description="Peptidase M43 pregnancy-associated plasma-A" evidence="10">
    <location>
        <begin position="144"/>
        <end position="279"/>
    </location>
</feature>
<evidence type="ECO:0000256" key="5">
    <source>
        <dbReference type="ARBA" id="ARBA00022801"/>
    </source>
</evidence>
<dbReference type="GO" id="GO:0046872">
    <property type="term" value="F:metal ion binding"/>
    <property type="evidence" value="ECO:0007669"/>
    <property type="project" value="UniProtKB-KW"/>
</dbReference>
<reference evidence="11" key="1">
    <citation type="submission" date="2022-07" db="EMBL/GenBank/DDBJ databases">
        <title>Genome Sequence of Physisporinus lineatus.</title>
        <authorList>
            <person name="Buettner E."/>
        </authorList>
    </citation>
    <scope>NUCLEOTIDE SEQUENCE</scope>
    <source>
        <strain evidence="11">VT162</strain>
    </source>
</reference>
<dbReference type="InterPro" id="IPR008754">
    <property type="entry name" value="Peptidase_M43"/>
</dbReference>
<feature type="chain" id="PRO_5042280855" description="Peptidase M43 pregnancy-associated plasma-A domain-containing protein" evidence="9">
    <location>
        <begin position="19"/>
        <end position="287"/>
    </location>
</feature>
<comment type="similarity">
    <text evidence="1">Belongs to the peptidase M43B family.</text>
</comment>
<keyword evidence="12" id="KW-1185">Reference proteome</keyword>
<keyword evidence="8" id="KW-1015">Disulfide bond</keyword>
<dbReference type="EMBL" id="JANAWD010000168">
    <property type="protein sequence ID" value="KAJ3484994.1"/>
    <property type="molecule type" value="Genomic_DNA"/>
</dbReference>
<dbReference type="GO" id="GO:0006508">
    <property type="term" value="P:proteolysis"/>
    <property type="evidence" value="ECO:0007669"/>
    <property type="project" value="UniProtKB-KW"/>
</dbReference>
<evidence type="ECO:0000256" key="8">
    <source>
        <dbReference type="ARBA" id="ARBA00023157"/>
    </source>
</evidence>
<dbReference type="Proteomes" id="UP001212997">
    <property type="component" value="Unassembled WGS sequence"/>
</dbReference>
<keyword evidence="3" id="KW-0479">Metal-binding</keyword>
<keyword evidence="4 9" id="KW-0732">Signal</keyword>
<keyword evidence="2" id="KW-0645">Protease</keyword>
<keyword evidence="5" id="KW-0378">Hydrolase</keyword>
<name>A0AAD5V3T4_9APHY</name>
<organism evidence="11 12">
    <name type="scientific">Meripilus lineatus</name>
    <dbReference type="NCBI Taxonomy" id="2056292"/>
    <lineage>
        <taxon>Eukaryota</taxon>
        <taxon>Fungi</taxon>
        <taxon>Dikarya</taxon>
        <taxon>Basidiomycota</taxon>
        <taxon>Agaricomycotina</taxon>
        <taxon>Agaricomycetes</taxon>
        <taxon>Polyporales</taxon>
        <taxon>Meripilaceae</taxon>
        <taxon>Meripilus</taxon>
    </lineage>
</organism>
<keyword evidence="7" id="KW-0482">Metalloprotease</keyword>
<dbReference type="SUPFAM" id="SSF55486">
    <property type="entry name" value="Metalloproteases ('zincins'), catalytic domain"/>
    <property type="match status" value="1"/>
</dbReference>
<dbReference type="InterPro" id="IPR024079">
    <property type="entry name" value="MetalloPept_cat_dom_sf"/>
</dbReference>
<dbReference type="AlphaFoldDB" id="A0AAD5V3T4"/>
<evidence type="ECO:0000256" key="6">
    <source>
        <dbReference type="ARBA" id="ARBA00022833"/>
    </source>
</evidence>
<protein>
    <recommendedName>
        <fullName evidence="10">Peptidase M43 pregnancy-associated plasma-A domain-containing protein</fullName>
    </recommendedName>
</protein>
<evidence type="ECO:0000256" key="1">
    <source>
        <dbReference type="ARBA" id="ARBA00008721"/>
    </source>
</evidence>